<dbReference type="Pfam" id="PF05685">
    <property type="entry name" value="Uma2"/>
    <property type="match status" value="1"/>
</dbReference>
<dbReference type="InterPro" id="IPR011335">
    <property type="entry name" value="Restrct_endonuc-II-like"/>
</dbReference>
<organism evidence="2 3">
    <name type="scientific">Haliscomenobacter hydrossis (strain ATCC 27775 / DSM 1100 / LMG 10767 / O)</name>
    <dbReference type="NCBI Taxonomy" id="760192"/>
    <lineage>
        <taxon>Bacteria</taxon>
        <taxon>Pseudomonadati</taxon>
        <taxon>Bacteroidota</taxon>
        <taxon>Saprospiria</taxon>
        <taxon>Saprospirales</taxon>
        <taxon>Haliscomenobacteraceae</taxon>
        <taxon>Haliscomenobacter</taxon>
    </lineage>
</organism>
<dbReference type="Gene3D" id="3.90.1570.10">
    <property type="entry name" value="tt1808, chain A"/>
    <property type="match status" value="1"/>
</dbReference>
<dbReference type="RefSeq" id="WP_013764870.1">
    <property type="nucleotide sequence ID" value="NC_015510.1"/>
</dbReference>
<reference key="2">
    <citation type="submission" date="2011-04" db="EMBL/GenBank/DDBJ databases">
        <title>Complete sequence of chromosome of Haliscomenobacter hydrossis DSM 1100.</title>
        <authorList>
            <consortium name="US DOE Joint Genome Institute (JGI-PGF)"/>
            <person name="Lucas S."/>
            <person name="Han J."/>
            <person name="Lapidus A."/>
            <person name="Bruce D."/>
            <person name="Goodwin L."/>
            <person name="Pitluck S."/>
            <person name="Peters L."/>
            <person name="Kyrpides N."/>
            <person name="Mavromatis K."/>
            <person name="Ivanova N."/>
            <person name="Ovchinnikova G."/>
            <person name="Pagani I."/>
            <person name="Daligault H."/>
            <person name="Detter J.C."/>
            <person name="Han C."/>
            <person name="Land M."/>
            <person name="Hauser L."/>
            <person name="Markowitz V."/>
            <person name="Cheng J.-F."/>
            <person name="Hugenholtz P."/>
            <person name="Woyke T."/>
            <person name="Wu D."/>
            <person name="Verbarg S."/>
            <person name="Frueling A."/>
            <person name="Brambilla E."/>
            <person name="Klenk H.-P."/>
            <person name="Eisen J.A."/>
        </authorList>
    </citation>
    <scope>NUCLEOTIDE SEQUENCE</scope>
    <source>
        <strain>DSM 1100</strain>
    </source>
</reference>
<keyword evidence="3" id="KW-1185">Reference proteome</keyword>
<evidence type="ECO:0000313" key="3">
    <source>
        <dbReference type="Proteomes" id="UP000008461"/>
    </source>
</evidence>
<reference evidence="2 3" key="1">
    <citation type="journal article" date="2011" name="Stand. Genomic Sci.">
        <title>Complete genome sequence of Haliscomenobacter hydrossis type strain (O).</title>
        <authorList>
            <consortium name="US DOE Joint Genome Institute (JGI-PGF)"/>
            <person name="Daligault H."/>
            <person name="Lapidus A."/>
            <person name="Zeytun A."/>
            <person name="Nolan M."/>
            <person name="Lucas S."/>
            <person name="Del Rio T.G."/>
            <person name="Tice H."/>
            <person name="Cheng J.F."/>
            <person name="Tapia R."/>
            <person name="Han C."/>
            <person name="Goodwin L."/>
            <person name="Pitluck S."/>
            <person name="Liolios K."/>
            <person name="Pagani I."/>
            <person name="Ivanova N."/>
            <person name="Huntemann M."/>
            <person name="Mavromatis K."/>
            <person name="Mikhailova N."/>
            <person name="Pati A."/>
            <person name="Chen A."/>
            <person name="Palaniappan K."/>
            <person name="Land M."/>
            <person name="Hauser L."/>
            <person name="Brambilla E.M."/>
            <person name="Rohde M."/>
            <person name="Verbarg S."/>
            <person name="Goker M."/>
            <person name="Bristow J."/>
            <person name="Eisen J.A."/>
            <person name="Markowitz V."/>
            <person name="Hugenholtz P."/>
            <person name="Kyrpides N.C."/>
            <person name="Klenk H.P."/>
            <person name="Woyke T."/>
        </authorList>
    </citation>
    <scope>NUCLEOTIDE SEQUENCE [LARGE SCALE GENOMIC DNA]</scope>
    <source>
        <strain evidence="3">ATCC 27775 / DSM 1100 / LMG 10767 / O</strain>
    </source>
</reference>
<dbReference type="InterPro" id="IPR008538">
    <property type="entry name" value="Uma2"/>
</dbReference>
<dbReference type="eggNOG" id="COG4636">
    <property type="taxonomic scope" value="Bacteria"/>
</dbReference>
<feature type="domain" description="Putative restriction endonuclease" evidence="1">
    <location>
        <begin position="47"/>
        <end position="178"/>
    </location>
</feature>
<dbReference type="EMBL" id="CP002691">
    <property type="protein sequence ID" value="AEE50321.1"/>
    <property type="molecule type" value="Genomic_DNA"/>
</dbReference>
<dbReference type="SUPFAM" id="SSF52980">
    <property type="entry name" value="Restriction endonuclease-like"/>
    <property type="match status" value="1"/>
</dbReference>
<accession>F4KWH1</accession>
<dbReference type="HOGENOM" id="CLU_1352862_0_0_10"/>
<sequence>MMVAEKSPRKAKKPAKKVPDYLICEIMDGQPIYYKGYQEVLTEAKTLEEIMGSSSLQAYIITYLLQILFKHLDEKQYIIFTNEAGLHLDKRNNLAGDILVYDRTHFSIDAINENYFSTPPKLVIEVDISVDTAHLSSEGYVHTKTRKLLDFGVEKVIWITTPAKTIMVASPNEDWQIKDWNKDIEVLADVQFNIGQYLKAEGSKFA</sequence>
<dbReference type="KEGG" id="hhy:Halhy_2447"/>
<dbReference type="AlphaFoldDB" id="F4KWH1"/>
<name>F4KWH1_HALH1</name>
<protein>
    <recommendedName>
        <fullName evidence="1">Putative restriction endonuclease domain-containing protein</fullName>
    </recommendedName>
</protein>
<proteinExistence type="predicted"/>
<dbReference type="InterPro" id="IPR012296">
    <property type="entry name" value="Nuclease_put_TT1808"/>
</dbReference>
<gene>
    <name evidence="2" type="ordered locus">Halhy_2447</name>
</gene>
<evidence type="ECO:0000259" key="1">
    <source>
        <dbReference type="Pfam" id="PF05685"/>
    </source>
</evidence>
<evidence type="ECO:0000313" key="2">
    <source>
        <dbReference type="EMBL" id="AEE50321.1"/>
    </source>
</evidence>
<dbReference type="Proteomes" id="UP000008461">
    <property type="component" value="Chromosome"/>
</dbReference>